<evidence type="ECO:0000259" key="1">
    <source>
        <dbReference type="Pfam" id="PF13460"/>
    </source>
</evidence>
<evidence type="ECO:0000313" key="3">
    <source>
        <dbReference type="Proteomes" id="UP000230000"/>
    </source>
</evidence>
<sequence length="288" mass="31033">MKTGVTGATGQLGRLVIAALLQKNLAPSDIVAIVRNPEKAADLAKQGITIRQGDYNKPETLEKALAGLDQLLLISANEVGKRLLQHRHVIEAAKKNQITHLVYTSLLHADTSAINLAEEHRQTEALIRESGIPFTFLRNGWYHENYVQAIVNAVLQGMLAGCAGNGKIASAARADYAEAAAVVLATSGHENKMYELAGDEAWTMDDLAKEITRQTGKQIVYLNMSEQEYASLLAGSGLPAEIAQMIAGWDAAIAHGHLFDDSHQLGKLIGRPTTPIADTVKKALESIK</sequence>
<dbReference type="AlphaFoldDB" id="A0A2M9CTS6"/>
<dbReference type="PANTHER" id="PTHR47129:SF1">
    <property type="entry name" value="NMRA-LIKE DOMAIN-CONTAINING PROTEIN"/>
    <property type="match status" value="1"/>
</dbReference>
<dbReference type="EMBL" id="PGFG01000001">
    <property type="protein sequence ID" value="PJJ75330.1"/>
    <property type="molecule type" value="Genomic_DNA"/>
</dbReference>
<dbReference type="Gene3D" id="3.40.50.720">
    <property type="entry name" value="NAD(P)-binding Rossmann-like Domain"/>
    <property type="match status" value="1"/>
</dbReference>
<proteinExistence type="predicted"/>
<dbReference type="Proteomes" id="UP000230000">
    <property type="component" value="Unassembled WGS sequence"/>
</dbReference>
<dbReference type="RefSeq" id="WP_100313949.1">
    <property type="nucleotide sequence ID" value="NZ_PGFG01000001.1"/>
</dbReference>
<dbReference type="Gene3D" id="3.90.25.10">
    <property type="entry name" value="UDP-galactose 4-epimerase, domain 1"/>
    <property type="match status" value="1"/>
</dbReference>
<accession>A0A2M9CTS6</accession>
<dbReference type="OrthoDB" id="9780595at2"/>
<protein>
    <submittedName>
        <fullName evidence="2">NAD(P)H dehydrogenase (Quinone)</fullName>
    </submittedName>
</protein>
<name>A0A2M9CTS6_9BACT</name>
<dbReference type="InterPro" id="IPR016040">
    <property type="entry name" value="NAD(P)-bd_dom"/>
</dbReference>
<dbReference type="InterPro" id="IPR052718">
    <property type="entry name" value="NmrA-type_oxidoreductase"/>
</dbReference>
<evidence type="ECO:0000313" key="2">
    <source>
        <dbReference type="EMBL" id="PJJ75330.1"/>
    </source>
</evidence>
<gene>
    <name evidence="2" type="ORF">BXY57_0904</name>
</gene>
<dbReference type="CDD" id="cd05269">
    <property type="entry name" value="TMR_SDR_a"/>
    <property type="match status" value="1"/>
</dbReference>
<dbReference type="InterPro" id="IPR036291">
    <property type="entry name" value="NAD(P)-bd_dom_sf"/>
</dbReference>
<feature type="domain" description="NAD(P)-binding" evidence="1">
    <location>
        <begin position="7"/>
        <end position="146"/>
    </location>
</feature>
<keyword evidence="3" id="KW-1185">Reference proteome</keyword>
<organism evidence="2 3">
    <name type="scientific">Thermoflavifilum aggregans</name>
    <dbReference type="NCBI Taxonomy" id="454188"/>
    <lineage>
        <taxon>Bacteria</taxon>
        <taxon>Pseudomonadati</taxon>
        <taxon>Bacteroidota</taxon>
        <taxon>Chitinophagia</taxon>
        <taxon>Chitinophagales</taxon>
        <taxon>Chitinophagaceae</taxon>
        <taxon>Thermoflavifilum</taxon>
    </lineage>
</organism>
<dbReference type="Pfam" id="PF13460">
    <property type="entry name" value="NAD_binding_10"/>
    <property type="match status" value="1"/>
</dbReference>
<dbReference type="SUPFAM" id="SSF51735">
    <property type="entry name" value="NAD(P)-binding Rossmann-fold domains"/>
    <property type="match status" value="1"/>
</dbReference>
<comment type="caution">
    <text evidence="2">The sequence shown here is derived from an EMBL/GenBank/DDBJ whole genome shotgun (WGS) entry which is preliminary data.</text>
</comment>
<reference evidence="2 3" key="1">
    <citation type="submission" date="2017-11" db="EMBL/GenBank/DDBJ databases">
        <title>Genomic Encyclopedia of Archaeal and Bacterial Type Strains, Phase II (KMG-II): From Individual Species to Whole Genera.</title>
        <authorList>
            <person name="Goeker M."/>
        </authorList>
    </citation>
    <scope>NUCLEOTIDE SEQUENCE [LARGE SCALE GENOMIC DNA]</scope>
    <source>
        <strain evidence="2 3">DSM 27268</strain>
    </source>
</reference>
<dbReference type="PANTHER" id="PTHR47129">
    <property type="entry name" value="QUINONE OXIDOREDUCTASE 2"/>
    <property type="match status" value="1"/>
</dbReference>